<dbReference type="Pfam" id="PF00443">
    <property type="entry name" value="UCH"/>
    <property type="match status" value="1"/>
</dbReference>
<evidence type="ECO:0000256" key="1">
    <source>
        <dbReference type="ARBA" id="ARBA00000707"/>
    </source>
</evidence>
<accession>A0A6P8J683</accession>
<feature type="compositionally biased region" description="Polar residues" evidence="13">
    <location>
        <begin position="507"/>
        <end position="516"/>
    </location>
</feature>
<dbReference type="Gene3D" id="3.90.70.10">
    <property type="entry name" value="Cysteine proteinases"/>
    <property type="match status" value="1"/>
</dbReference>
<feature type="compositionally biased region" description="Basic residues" evidence="13">
    <location>
        <begin position="795"/>
        <end position="809"/>
    </location>
</feature>
<feature type="domain" description="USP" evidence="14">
    <location>
        <begin position="117"/>
        <end position="422"/>
    </location>
</feature>
<dbReference type="RefSeq" id="XP_031575264.1">
    <property type="nucleotide sequence ID" value="XM_031719404.1"/>
</dbReference>
<evidence type="ECO:0000256" key="4">
    <source>
        <dbReference type="ARBA" id="ARBA00022670"/>
    </source>
</evidence>
<feature type="compositionally biased region" description="Low complexity" evidence="13">
    <location>
        <begin position="681"/>
        <end position="693"/>
    </location>
</feature>
<sequence>MSSCEVMSSRMEQFSKDNSITSKLADDLDAKLSTSSKQVLLQRIEFKAASKPDEQYERLKHKYQPLNSSTSHVNQGFVNNGHDNSTPDNEDFPEPKRILCSEDKVNVQWEKMRRVGPGLSNLGNTCYLNSVLQVLTYTAPLVNFLSTQEHAKECRAVGFCMMCELQRHVLRTFNHHQNESIKPLAIIQKLRNIAKHLRFGHQEDAHEFLRYVIDGLQKSTLNGLPEKLDRATRETTLIHRIFGGYYRSQVRCLMCQNTSNTFDPLMEIMLDIKHSPSVIRALQRSCKPDRLDGDNSYYCLKCKKKVPAHKQVLIHRHPSILTLQLKRFDSNHIFGGKVTKEVQYTEYLDLRPFMTNAKGSPLRYRLYAVLVHSGYSSNSGHYYCYVRASNNCWYNMNDSVVRQVSLSNVLSQQAYLLFYSKVSQSTAEQEKKPFSPIATKPSGFQSGTSFPKIIKENDVGTPVARNGIQSKGISTPTSTITKATVTTPNSPSVIPVGQRQKLSFTLKTSTKVSAQPTKVKEASKHLDGKMQEEVPKNLGVVSTKSDKSKDGPLSSTESSVTTKQEQNKEDNKEIPGTKAHLKPPEPVEVSFPVRKDAKDQSPTKKTRPTPLFIPRSVQAKDVMKESKSTPNQSTSDTCMTSPAKATTPWKVTPMPPQFNNNHIYGPMSPPPKGTPIPQPSPSSLKSDASSTSSIMGKTGDWAVKDKKLPTPGPKLPERQHAGWTVSEKSGTETSTENNDDVRDDEDWVERSPEDKRNAKKKRKKEKRKTKEKNQKLESETNKEEDKKESKENTEKKKKKQKHKKKKKKEKSKEKKELLGEEPSSDEKEKNKKHKKKSEEDSKEKPRKLVDYSSDESSHSSSQHENAKKDHNQNEKSFPKKEKKEVPVVVYDGDRQDKPRRTTWDGSRDTSTVNQLERGKGLAGYGANVSSWEGGQSHVDSYDNGDNSGGSRKRRHDSWDEELDKGKVKKVKDKSKQDRFSTGTNFFQREHDKRNKKGLSEKITSHFSRRHSTHSRTHAGRNYRRF</sequence>
<feature type="compositionally biased region" description="Basic and acidic residues" evidence="13">
    <location>
        <begin position="864"/>
        <end position="907"/>
    </location>
</feature>
<keyword evidence="15" id="KW-1185">Reference proteome</keyword>
<feature type="compositionally biased region" description="Acidic residues" evidence="13">
    <location>
        <begin position="737"/>
        <end position="747"/>
    </location>
</feature>
<feature type="compositionally biased region" description="Polar residues" evidence="13">
    <location>
        <begin position="553"/>
        <end position="564"/>
    </location>
</feature>
<dbReference type="InterPro" id="IPR038765">
    <property type="entry name" value="Papain-like_cys_pep_sf"/>
</dbReference>
<dbReference type="PANTHER" id="PTHR24006">
    <property type="entry name" value="UBIQUITIN CARBOXYL-TERMINAL HYDROLASE"/>
    <property type="match status" value="1"/>
</dbReference>
<gene>
    <name evidence="16" type="primary">LOC116308890</name>
</gene>
<evidence type="ECO:0000313" key="15">
    <source>
        <dbReference type="Proteomes" id="UP000515163"/>
    </source>
</evidence>
<reference evidence="16" key="1">
    <citation type="submission" date="2025-08" db="UniProtKB">
        <authorList>
            <consortium name="RefSeq"/>
        </authorList>
    </citation>
    <scope>IDENTIFICATION</scope>
    <source>
        <tissue evidence="16">Tentacle</tissue>
    </source>
</reference>
<feature type="compositionally biased region" description="Basic and acidic residues" evidence="13">
    <location>
        <begin position="836"/>
        <end position="849"/>
    </location>
</feature>
<dbReference type="KEGG" id="aten:116308890"/>
<keyword evidence="6" id="KW-0378">Hydrolase</keyword>
<evidence type="ECO:0000256" key="2">
    <source>
        <dbReference type="ARBA" id="ARBA00009085"/>
    </source>
</evidence>
<dbReference type="GO" id="GO:0016579">
    <property type="term" value="P:protein deubiquitination"/>
    <property type="evidence" value="ECO:0007669"/>
    <property type="project" value="InterPro"/>
</dbReference>
<dbReference type="SUPFAM" id="SSF54001">
    <property type="entry name" value="Cysteine proteinases"/>
    <property type="match status" value="1"/>
</dbReference>
<evidence type="ECO:0000256" key="7">
    <source>
        <dbReference type="ARBA" id="ARBA00022807"/>
    </source>
</evidence>
<dbReference type="InterPro" id="IPR018200">
    <property type="entry name" value="USP_CS"/>
</dbReference>
<evidence type="ECO:0000313" key="16">
    <source>
        <dbReference type="RefSeq" id="XP_031575264.1"/>
    </source>
</evidence>
<dbReference type="InterPro" id="IPR028889">
    <property type="entry name" value="USP"/>
</dbReference>
<evidence type="ECO:0000256" key="11">
    <source>
        <dbReference type="ARBA" id="ARBA00042420"/>
    </source>
</evidence>
<comment type="similarity">
    <text evidence="2">Belongs to the peptidase C19 family.</text>
</comment>
<dbReference type="InParanoid" id="A0A6P8J683"/>
<feature type="compositionally biased region" description="Basic and acidic residues" evidence="13">
    <location>
        <begin position="987"/>
        <end position="1003"/>
    </location>
</feature>
<evidence type="ECO:0000256" key="9">
    <source>
        <dbReference type="ARBA" id="ARBA00041300"/>
    </source>
</evidence>
<keyword evidence="4" id="KW-0645">Protease</keyword>
<dbReference type="PANTHER" id="PTHR24006:SF758">
    <property type="entry name" value="UBIQUITIN CARBOXYL-TERMINAL HYDROLASE 36"/>
    <property type="match status" value="1"/>
</dbReference>
<organism evidence="15 16">
    <name type="scientific">Actinia tenebrosa</name>
    <name type="common">Australian red waratah sea anemone</name>
    <dbReference type="NCBI Taxonomy" id="6105"/>
    <lineage>
        <taxon>Eukaryota</taxon>
        <taxon>Metazoa</taxon>
        <taxon>Cnidaria</taxon>
        <taxon>Anthozoa</taxon>
        <taxon>Hexacorallia</taxon>
        <taxon>Actiniaria</taxon>
        <taxon>Actiniidae</taxon>
        <taxon>Actinia</taxon>
    </lineage>
</organism>
<dbReference type="FunFam" id="3.90.70.10:FF:000119">
    <property type="entry name" value="Ubiquitin specific peptidase 36"/>
    <property type="match status" value="1"/>
</dbReference>
<comment type="catalytic activity">
    <reaction evidence="1">
        <text>Thiol-dependent hydrolysis of ester, thioester, amide, peptide and isopeptide bonds formed by the C-terminal Gly of ubiquitin (a 76-residue protein attached to proteins as an intracellular targeting signal).</text>
        <dbReference type="EC" id="3.4.19.12"/>
    </reaction>
</comment>
<keyword evidence="7" id="KW-0788">Thiol protease</keyword>
<evidence type="ECO:0000256" key="3">
    <source>
        <dbReference type="ARBA" id="ARBA00012759"/>
    </source>
</evidence>
<dbReference type="PROSITE" id="PS50235">
    <property type="entry name" value="USP_3"/>
    <property type="match status" value="1"/>
</dbReference>
<evidence type="ECO:0000256" key="6">
    <source>
        <dbReference type="ARBA" id="ARBA00022801"/>
    </source>
</evidence>
<feature type="compositionally biased region" description="Pro residues" evidence="13">
    <location>
        <begin position="667"/>
        <end position="680"/>
    </location>
</feature>
<evidence type="ECO:0000259" key="14">
    <source>
        <dbReference type="PROSITE" id="PS50235"/>
    </source>
</evidence>
<evidence type="ECO:0000256" key="5">
    <source>
        <dbReference type="ARBA" id="ARBA00022786"/>
    </source>
</evidence>
<feature type="compositionally biased region" description="Polar residues" evidence="13">
    <location>
        <begin position="726"/>
        <end position="736"/>
    </location>
</feature>
<dbReference type="EC" id="3.4.19.12" evidence="3"/>
<dbReference type="GeneID" id="116308890"/>
<dbReference type="GO" id="GO:0004843">
    <property type="term" value="F:cysteine-type deubiquitinase activity"/>
    <property type="evidence" value="ECO:0007669"/>
    <property type="project" value="UniProtKB-EC"/>
</dbReference>
<keyword evidence="5" id="KW-0833">Ubl conjugation pathway</keyword>
<dbReference type="CDD" id="cd02661">
    <property type="entry name" value="Peptidase_C19E"/>
    <property type="match status" value="1"/>
</dbReference>
<feature type="compositionally biased region" description="Basic and acidic residues" evidence="13">
    <location>
        <begin position="810"/>
        <end position="829"/>
    </location>
</feature>
<feature type="compositionally biased region" description="Basic and acidic residues" evidence="13">
    <location>
        <begin position="565"/>
        <end position="575"/>
    </location>
</feature>
<evidence type="ECO:0000256" key="8">
    <source>
        <dbReference type="ARBA" id="ARBA00039432"/>
    </source>
</evidence>
<dbReference type="Proteomes" id="UP000515163">
    <property type="component" value="Unplaced"/>
</dbReference>
<dbReference type="AlphaFoldDB" id="A0A6P8J683"/>
<feature type="compositionally biased region" description="Basic residues" evidence="13">
    <location>
        <begin position="1006"/>
        <end position="1025"/>
    </location>
</feature>
<name>A0A6P8J683_ACTTE</name>
<dbReference type="InterPro" id="IPR050164">
    <property type="entry name" value="Peptidase_C19"/>
</dbReference>
<protein>
    <recommendedName>
        <fullName evidence="8">Ubiquitin carboxyl-terminal hydrolase 36</fullName>
        <ecNumber evidence="3">3.4.19.12</ecNumber>
    </recommendedName>
    <alternativeName>
        <fullName evidence="11">Deubiquitinating enzyme 36</fullName>
    </alternativeName>
    <alternativeName>
        <fullName evidence="10">Protein scrawny</fullName>
    </alternativeName>
    <alternativeName>
        <fullName evidence="9">Ubiquitin thioesterase 36</fullName>
    </alternativeName>
    <alternativeName>
        <fullName evidence="12">Ubiquitin-specific-processing protease 36</fullName>
    </alternativeName>
</protein>
<feature type="compositionally biased region" description="Basic and acidic residues" evidence="13">
    <location>
        <begin position="771"/>
        <end position="794"/>
    </location>
</feature>
<feature type="region of interest" description="Disordered" evidence="13">
    <location>
        <begin position="507"/>
        <end position="1025"/>
    </location>
</feature>
<feature type="compositionally biased region" description="Basic and acidic residues" evidence="13">
    <location>
        <begin position="518"/>
        <end position="535"/>
    </location>
</feature>
<proteinExistence type="inferred from homology"/>
<feature type="compositionally biased region" description="Basic and acidic residues" evidence="13">
    <location>
        <begin position="593"/>
        <end position="602"/>
    </location>
</feature>
<dbReference type="OrthoDB" id="5987745at2759"/>
<feature type="compositionally biased region" description="Basic residues" evidence="13">
    <location>
        <begin position="757"/>
        <end position="770"/>
    </location>
</feature>
<dbReference type="GO" id="GO:0005829">
    <property type="term" value="C:cytosol"/>
    <property type="evidence" value="ECO:0007669"/>
    <property type="project" value="TreeGrafter"/>
</dbReference>
<evidence type="ECO:0000256" key="10">
    <source>
        <dbReference type="ARBA" id="ARBA00042154"/>
    </source>
</evidence>
<dbReference type="PROSITE" id="PS00972">
    <property type="entry name" value="USP_1"/>
    <property type="match status" value="1"/>
</dbReference>
<dbReference type="GO" id="GO:0006508">
    <property type="term" value="P:proteolysis"/>
    <property type="evidence" value="ECO:0007669"/>
    <property type="project" value="UniProtKB-KW"/>
</dbReference>
<evidence type="ECO:0000256" key="12">
    <source>
        <dbReference type="ARBA" id="ARBA00043009"/>
    </source>
</evidence>
<dbReference type="InterPro" id="IPR001394">
    <property type="entry name" value="Peptidase_C19_UCH"/>
</dbReference>
<dbReference type="GO" id="GO:0005634">
    <property type="term" value="C:nucleus"/>
    <property type="evidence" value="ECO:0007669"/>
    <property type="project" value="TreeGrafter"/>
</dbReference>
<dbReference type="FunCoup" id="A0A6P8J683">
    <property type="interactions" value="2625"/>
</dbReference>
<feature type="compositionally biased region" description="Polar residues" evidence="13">
    <location>
        <begin position="628"/>
        <end position="644"/>
    </location>
</feature>
<evidence type="ECO:0000256" key="13">
    <source>
        <dbReference type="SAM" id="MobiDB-lite"/>
    </source>
</evidence>
<dbReference type="PROSITE" id="PS00973">
    <property type="entry name" value="USP_2"/>
    <property type="match status" value="1"/>
</dbReference>